<evidence type="ECO:0000259" key="2">
    <source>
        <dbReference type="Pfam" id="PF03235"/>
    </source>
</evidence>
<feature type="compositionally biased region" description="Polar residues" evidence="1">
    <location>
        <begin position="462"/>
        <end position="477"/>
    </location>
</feature>
<proteinExistence type="predicted"/>
<keyword evidence="4" id="KW-1185">Reference proteome</keyword>
<feature type="region of interest" description="Disordered" evidence="1">
    <location>
        <begin position="1118"/>
        <end position="1257"/>
    </location>
</feature>
<gene>
    <name evidence="3" type="ORF">MCHLO_11948</name>
</gene>
<dbReference type="EMBL" id="DF848926">
    <property type="protein sequence ID" value="GAT55151.1"/>
    <property type="molecule type" value="Genomic_DNA"/>
</dbReference>
<organism evidence="3 4">
    <name type="scientific">Mycena chlorophos</name>
    <name type="common">Agaric fungus</name>
    <name type="synonym">Agaricus chlorophos</name>
    <dbReference type="NCBI Taxonomy" id="658473"/>
    <lineage>
        <taxon>Eukaryota</taxon>
        <taxon>Fungi</taxon>
        <taxon>Dikarya</taxon>
        <taxon>Basidiomycota</taxon>
        <taxon>Agaricomycotina</taxon>
        <taxon>Agaricomycetes</taxon>
        <taxon>Agaricomycetidae</taxon>
        <taxon>Agaricales</taxon>
        <taxon>Marasmiineae</taxon>
        <taxon>Mycenaceae</taxon>
        <taxon>Mycena</taxon>
    </lineage>
</organism>
<feature type="compositionally biased region" description="Low complexity" evidence="1">
    <location>
        <begin position="920"/>
        <end position="970"/>
    </location>
</feature>
<feature type="compositionally biased region" description="Low complexity" evidence="1">
    <location>
        <begin position="656"/>
        <end position="667"/>
    </location>
</feature>
<feature type="compositionally biased region" description="Low complexity" evidence="1">
    <location>
        <begin position="1156"/>
        <end position="1202"/>
    </location>
</feature>
<dbReference type="Pfam" id="PF03235">
    <property type="entry name" value="GmrSD_N"/>
    <property type="match status" value="1"/>
</dbReference>
<feature type="compositionally biased region" description="Low complexity" evidence="1">
    <location>
        <begin position="416"/>
        <end position="429"/>
    </location>
</feature>
<evidence type="ECO:0000313" key="3">
    <source>
        <dbReference type="EMBL" id="GAT55151.1"/>
    </source>
</evidence>
<feature type="domain" description="GmrSD restriction endonucleases N-terminal" evidence="2">
    <location>
        <begin position="3"/>
        <end position="121"/>
    </location>
</feature>
<feature type="region of interest" description="Disordered" evidence="1">
    <location>
        <begin position="292"/>
        <end position="554"/>
    </location>
</feature>
<feature type="region of interest" description="Disordered" evidence="1">
    <location>
        <begin position="643"/>
        <end position="667"/>
    </location>
</feature>
<feature type="compositionally biased region" description="Low complexity" evidence="1">
    <location>
        <begin position="335"/>
        <end position="371"/>
    </location>
</feature>
<feature type="region of interest" description="Disordered" evidence="1">
    <location>
        <begin position="1047"/>
        <end position="1094"/>
    </location>
</feature>
<name>A0ABQ0LZ03_MYCCL</name>
<feature type="compositionally biased region" description="Low complexity" evidence="1">
    <location>
        <begin position="1226"/>
        <end position="1238"/>
    </location>
</feature>
<feature type="compositionally biased region" description="Basic and acidic residues" evidence="1">
    <location>
        <begin position="1204"/>
        <end position="1219"/>
    </location>
</feature>
<feature type="compositionally biased region" description="Low complexity" evidence="1">
    <location>
        <begin position="813"/>
        <end position="827"/>
    </location>
</feature>
<feature type="compositionally biased region" description="Acidic residues" evidence="1">
    <location>
        <begin position="1076"/>
        <end position="1087"/>
    </location>
</feature>
<accession>A0ABQ0LZ03</accession>
<feature type="region of interest" description="Disordered" evidence="1">
    <location>
        <begin position="920"/>
        <end position="1013"/>
    </location>
</feature>
<feature type="region of interest" description="Disordered" evidence="1">
    <location>
        <begin position="813"/>
        <end position="851"/>
    </location>
</feature>
<evidence type="ECO:0000313" key="4">
    <source>
        <dbReference type="Proteomes" id="UP000815677"/>
    </source>
</evidence>
<feature type="compositionally biased region" description="Polar residues" evidence="1">
    <location>
        <begin position="375"/>
        <end position="384"/>
    </location>
</feature>
<sequence>MSLVDSLLRGAPVNQLMFKKYTENGMEKLLCVDGKQRLTSLWHFMAGEIPFRNPEDRRSYYYTNNGTHRNAKFLPAYDRRAFDNTTISCLIFEHLAPTEERDIFQRVQQGKPLTNAEKLRSIDTPRSRLIRTLEASFLDNESSPLYKDLFKTGVRAAPYRSLAQVVGATALGSLTSMGSGPEKWLRAVDAVPADLEKEARETLRIFERIHSSTDALRDLAPAEFVGCGYFMQNFKGTRTMERLVEGIRRVTGEVRRVHTGNIKANLHVFKTMETTIAAWALDGTGLRDGEVCAVDRPDDDEPEIVILDGPPPPKKTKPTPSTHTPTPQAAPAPIPSSSTVPPSSLSSSAKGKGKAIPNTVTSGASSSSGLGSVRGPTSSASSTPIPRPAHSQPLQTTPIWPPPPGHVPAHVTSKDGSLPSLGSSAAAGPVPTRPPHVPDHPTSGRLPVSGSMRDSGSLYPQVLQSQPVSGPSHSQAGLPTPNPPQSQFRGPAQPQFASGAGSDSYPANLSVPARPSSQPWSSTQSQPQPQTQPQKRQQQQQYAPGPGNAQRPTPAVFYDERGIPVVSPTQVAFRPVVTPAAYSTMGMGTLVRSASSLLAPQMQARVPQPQSAQQQQHHVHGDVPLSARSQATLENWQRMYATGRQQQPPPLPPQPHVLHQPQPTPQAQHTINWTPDAITHFLASAPSYQVGLFHSLDLEGRTDTLQRLPPESGTPLFLSLSEPEQLWIAQHIPRYAELLEKQQLERYLAQFLGLPFDQQRAWFHQHTTEDRVRLLAQLDWTHANRLVDGLDESEKERIYTLVPLETKEKWAMQRQWEQQRSAQQQASTLASTPKSSGHVPPRPDPASAPPFRLLPFEIQSARFLGASMEQRVAMLRTTAEGALATKLLEYLEPRDRNEVIRRAMQTQSVGTPARPIPVAAASTATSKPAAQPLLPASSTSDAGASGSITTQMTAASGSSSTQLTSASTSAEAVPHGAVVDPLPTPRQPKSSLGAVTPSPSLDVGASSSPLDDNTVEEQAAPMPARASQGVVEAPVVVASVPVEVVEEPERRVEDTVVAVSAGDNNDVEGHSYSIDLGEDDPEPEPELAETPVVEPIPSRVVLPPADIEVDIVSPSASDFIPDTERAASPLVAPVPTPARVRSPSPAPAPSPPRPTTVPASRSSSTRATPVPSAGASSSSSSSGGSKKAKAKATTETGKSSKAPVADEVRRVIVIKREPIAARVPANTSTPSPSQSPKKNTVRGRKGKGPPGVRAPRA</sequence>
<dbReference type="PANTHER" id="PTHR39639">
    <property type="entry name" value="CHROMOSOME 16, WHOLE GENOME SHOTGUN SEQUENCE"/>
    <property type="match status" value="1"/>
</dbReference>
<dbReference type="InterPro" id="IPR004919">
    <property type="entry name" value="GmrSD_N"/>
</dbReference>
<evidence type="ECO:0000256" key="1">
    <source>
        <dbReference type="SAM" id="MobiDB-lite"/>
    </source>
</evidence>
<feature type="compositionally biased region" description="Low complexity" evidence="1">
    <location>
        <begin position="318"/>
        <end position="327"/>
    </location>
</feature>
<dbReference type="PANTHER" id="PTHR39639:SF1">
    <property type="entry name" value="DUF262 DOMAIN-CONTAINING PROTEIN"/>
    <property type="match status" value="1"/>
</dbReference>
<protein>
    <recommendedName>
        <fullName evidence="2">GmrSD restriction endonucleases N-terminal domain-containing protein</fullName>
    </recommendedName>
</protein>
<feature type="compositionally biased region" description="Pro residues" evidence="1">
    <location>
        <begin position="1144"/>
        <end position="1155"/>
    </location>
</feature>
<dbReference type="Proteomes" id="UP000815677">
    <property type="component" value="Unassembled WGS sequence"/>
</dbReference>
<reference evidence="3" key="1">
    <citation type="submission" date="2014-09" db="EMBL/GenBank/DDBJ databases">
        <title>Genome sequence of the luminous mushroom Mycena chlorophos for searching fungal bioluminescence genes.</title>
        <authorList>
            <person name="Tanaka Y."/>
            <person name="Kasuga D."/>
            <person name="Oba Y."/>
            <person name="Hase S."/>
            <person name="Sato K."/>
            <person name="Oba Y."/>
            <person name="Sakakibara Y."/>
        </authorList>
    </citation>
    <scope>NUCLEOTIDE SEQUENCE</scope>
</reference>
<feature type="compositionally biased region" description="Low complexity" evidence="1">
    <location>
        <begin position="515"/>
        <end position="541"/>
    </location>
</feature>
<feature type="compositionally biased region" description="Low complexity" evidence="1">
    <location>
        <begin position="1131"/>
        <end position="1143"/>
    </location>
</feature>